<feature type="region of interest" description="Disordered" evidence="3">
    <location>
        <begin position="247"/>
        <end position="312"/>
    </location>
</feature>
<evidence type="ECO:0000256" key="1">
    <source>
        <dbReference type="ARBA" id="ARBA00005445"/>
    </source>
</evidence>
<sequence>MKAISMHTFLSRPGFSRVAAGLAILLVLGVLMVAQSRESAAQVAPVDLGTTESYSVLGGSAVTNTGPTILGRDLGVSPGPATSVTGFPPGIVLGTQHLNDAHAAQAQSDLVIAYNDAAGRAPTATVSGDLVGQTLTEGVYASSGPLALSGTLTLDAQGNPNAVFIFQIASTLITASASNVNLINGAQACNVFWQVGSSATLGTGSHFVGNILALTSITVTTNTTVDGRALARNGAVTLDSNVFTVSECDTSTPTPSPTLSPTMSPSPTLSPTMSPSPTLSPTMSPSPTLSPTMSPSPTLSPTMSPSPTLSPT</sequence>
<dbReference type="RefSeq" id="WP_379479027.1">
    <property type="nucleotide sequence ID" value="NZ_JBHMCE010000004.1"/>
</dbReference>
<keyword evidence="2" id="KW-0732">Signal</keyword>
<accession>A0ABV5PW49</accession>
<dbReference type="Pfam" id="PF11999">
    <property type="entry name" value="Ice_binding"/>
    <property type="match status" value="1"/>
</dbReference>
<comment type="similarity">
    <text evidence="1">Belongs to the ice-binding protein family.</text>
</comment>
<gene>
    <name evidence="4" type="ORF">ACFFRN_12440</name>
</gene>
<feature type="compositionally biased region" description="Low complexity" evidence="3">
    <location>
        <begin position="250"/>
        <end position="312"/>
    </location>
</feature>
<comment type="caution">
    <text evidence="4">The sequence shown here is derived from an EMBL/GenBank/DDBJ whole genome shotgun (WGS) entry which is preliminary data.</text>
</comment>
<evidence type="ECO:0000256" key="2">
    <source>
        <dbReference type="ARBA" id="ARBA00022729"/>
    </source>
</evidence>
<protein>
    <submittedName>
        <fullName evidence="4">Ice-binding family protein</fullName>
    </submittedName>
</protein>
<feature type="non-terminal residue" evidence="4">
    <location>
        <position position="312"/>
    </location>
</feature>
<evidence type="ECO:0000313" key="4">
    <source>
        <dbReference type="EMBL" id="MFB9527422.1"/>
    </source>
</evidence>
<organism evidence="4 5">
    <name type="scientific">Nonomuraea roseola</name>
    <dbReference type="NCBI Taxonomy" id="46179"/>
    <lineage>
        <taxon>Bacteria</taxon>
        <taxon>Bacillati</taxon>
        <taxon>Actinomycetota</taxon>
        <taxon>Actinomycetes</taxon>
        <taxon>Streptosporangiales</taxon>
        <taxon>Streptosporangiaceae</taxon>
        <taxon>Nonomuraea</taxon>
    </lineage>
</organism>
<evidence type="ECO:0000313" key="5">
    <source>
        <dbReference type="Proteomes" id="UP001589646"/>
    </source>
</evidence>
<keyword evidence="5" id="KW-1185">Reference proteome</keyword>
<dbReference type="EMBL" id="JBHMCE010000004">
    <property type="protein sequence ID" value="MFB9527422.1"/>
    <property type="molecule type" value="Genomic_DNA"/>
</dbReference>
<dbReference type="InterPro" id="IPR021884">
    <property type="entry name" value="Ice-bd_prot"/>
</dbReference>
<dbReference type="Proteomes" id="UP001589646">
    <property type="component" value="Unassembled WGS sequence"/>
</dbReference>
<reference evidence="4 5" key="1">
    <citation type="submission" date="2024-09" db="EMBL/GenBank/DDBJ databases">
        <authorList>
            <person name="Sun Q."/>
            <person name="Mori K."/>
        </authorList>
    </citation>
    <scope>NUCLEOTIDE SEQUENCE [LARGE SCALE GENOMIC DNA]</scope>
    <source>
        <strain evidence="4 5">JCM 3323</strain>
    </source>
</reference>
<evidence type="ECO:0000256" key="3">
    <source>
        <dbReference type="SAM" id="MobiDB-lite"/>
    </source>
</evidence>
<proteinExistence type="inferred from homology"/>
<name>A0ABV5PW49_9ACTN</name>